<dbReference type="Pfam" id="PF13622">
    <property type="entry name" value="4HBT_3"/>
    <property type="match status" value="1"/>
</dbReference>
<dbReference type="EMBL" id="CATQJA010002709">
    <property type="protein sequence ID" value="CAJ0586642.1"/>
    <property type="molecule type" value="Genomic_DNA"/>
</dbReference>
<evidence type="ECO:0000259" key="3">
    <source>
        <dbReference type="Pfam" id="PF13622"/>
    </source>
</evidence>
<comment type="similarity">
    <text evidence="1">Belongs to the C/M/P thioester hydrolase family.</text>
</comment>
<gene>
    <name evidence="5" type="ORF">MSPICULIGERA_LOCUS24638</name>
</gene>
<proteinExistence type="inferred from homology"/>
<feature type="non-terminal residue" evidence="5">
    <location>
        <position position="1"/>
    </location>
</feature>
<dbReference type="CDD" id="cd03444">
    <property type="entry name" value="Thioesterase_II_repeat1"/>
    <property type="match status" value="1"/>
</dbReference>
<evidence type="ECO:0000256" key="1">
    <source>
        <dbReference type="ARBA" id="ARBA00006538"/>
    </source>
</evidence>
<dbReference type="Pfam" id="PF20789">
    <property type="entry name" value="4HBT_3C"/>
    <property type="match status" value="1"/>
</dbReference>
<dbReference type="InterPro" id="IPR042171">
    <property type="entry name" value="Acyl-CoA_hotdog"/>
</dbReference>
<organism evidence="5 6">
    <name type="scientific">Mesorhabditis spiculigera</name>
    <dbReference type="NCBI Taxonomy" id="96644"/>
    <lineage>
        <taxon>Eukaryota</taxon>
        <taxon>Metazoa</taxon>
        <taxon>Ecdysozoa</taxon>
        <taxon>Nematoda</taxon>
        <taxon>Chromadorea</taxon>
        <taxon>Rhabditida</taxon>
        <taxon>Rhabditina</taxon>
        <taxon>Rhabditomorpha</taxon>
        <taxon>Rhabditoidea</taxon>
        <taxon>Rhabditidae</taxon>
        <taxon>Mesorhabditinae</taxon>
        <taxon>Mesorhabditis</taxon>
    </lineage>
</organism>
<dbReference type="Gene3D" id="2.40.160.210">
    <property type="entry name" value="Acyl-CoA thioesterase, double hotdog domain"/>
    <property type="match status" value="1"/>
</dbReference>
<protein>
    <recommendedName>
        <fullName evidence="7">Thioesterase-like superfamily-domain-containing protein</fullName>
    </recommendedName>
</protein>
<evidence type="ECO:0000313" key="5">
    <source>
        <dbReference type="EMBL" id="CAJ0586642.1"/>
    </source>
</evidence>
<dbReference type="InterPro" id="IPR029069">
    <property type="entry name" value="HotDog_dom_sf"/>
</dbReference>
<dbReference type="InterPro" id="IPR049450">
    <property type="entry name" value="ACOT8-like_C"/>
</dbReference>
<reference evidence="5" key="1">
    <citation type="submission" date="2023-06" db="EMBL/GenBank/DDBJ databases">
        <authorList>
            <person name="Delattre M."/>
        </authorList>
    </citation>
    <scope>NUCLEOTIDE SEQUENCE</scope>
    <source>
        <strain evidence="5">AF72</strain>
    </source>
</reference>
<comment type="caution">
    <text evidence="5">The sequence shown here is derived from an EMBL/GenBank/DDBJ whole genome shotgun (WGS) entry which is preliminary data.</text>
</comment>
<dbReference type="InterPro" id="IPR003703">
    <property type="entry name" value="Acyl_CoA_thio"/>
</dbReference>
<dbReference type="PANTHER" id="PTHR11066">
    <property type="entry name" value="ACYL-COA THIOESTERASE"/>
    <property type="match status" value="1"/>
</dbReference>
<dbReference type="CDD" id="cd03445">
    <property type="entry name" value="Thioesterase_II_repeat2"/>
    <property type="match status" value="1"/>
</dbReference>
<sequence>MVDYFDLKKFSDDVYSYSGKKMADGPAENITFGGLVLAQALCAAEKTVTEKYRPHTAHTYFARAVDSRLPIEYHIRRPKDGGLVCIRDADCIQKGHIAATFHFAFHSVTDKIDDSGVSILEPMPDAPSPDDCISKKQMSLKILEEANNGNLTVPKGLEAALLSTARHKQEQLLFQWRSCDANEVVGLYEPTVNNTIRMWSKTLPSPKKLSPKEHLYMLGFAIDAAFPIVAMTPYFLKDREFTAFGSLDLTVRYHKLDVNVDEWHLIECRMVRAGDFAVVMEGRVWNQKGEHVATTNQEIFTRTRKANL</sequence>
<dbReference type="SUPFAM" id="SSF54637">
    <property type="entry name" value="Thioesterase/thiol ester dehydrase-isomerase"/>
    <property type="match status" value="2"/>
</dbReference>
<evidence type="ECO:0000256" key="2">
    <source>
        <dbReference type="ARBA" id="ARBA00022801"/>
    </source>
</evidence>
<dbReference type="GO" id="GO:0009062">
    <property type="term" value="P:fatty acid catabolic process"/>
    <property type="evidence" value="ECO:0007669"/>
    <property type="project" value="TreeGrafter"/>
</dbReference>
<name>A0AA36GIE9_9BILA</name>
<feature type="domain" description="Acyl-CoA thioesterase-like C-terminal" evidence="4">
    <location>
        <begin position="192"/>
        <end position="300"/>
    </location>
</feature>
<evidence type="ECO:0008006" key="7">
    <source>
        <dbReference type="Google" id="ProtNLM"/>
    </source>
</evidence>
<keyword evidence="2" id="KW-0378">Hydrolase</keyword>
<dbReference type="GO" id="GO:0005782">
    <property type="term" value="C:peroxisomal matrix"/>
    <property type="evidence" value="ECO:0007669"/>
    <property type="project" value="UniProtKB-SubCell"/>
</dbReference>
<keyword evidence="6" id="KW-1185">Reference proteome</keyword>
<dbReference type="GO" id="GO:0006637">
    <property type="term" value="P:acyl-CoA metabolic process"/>
    <property type="evidence" value="ECO:0007669"/>
    <property type="project" value="InterPro"/>
</dbReference>
<feature type="domain" description="Acyl-CoA thioesterase-like N-terminal HotDog" evidence="3">
    <location>
        <begin position="30"/>
        <end position="103"/>
    </location>
</feature>
<evidence type="ECO:0000313" key="6">
    <source>
        <dbReference type="Proteomes" id="UP001177023"/>
    </source>
</evidence>
<accession>A0AA36GIE9</accession>
<dbReference type="AlphaFoldDB" id="A0AA36GIE9"/>
<dbReference type="PANTHER" id="PTHR11066:SF34">
    <property type="entry name" value="ACYL-COENZYME A THIOESTERASE 8"/>
    <property type="match status" value="1"/>
</dbReference>
<dbReference type="Proteomes" id="UP001177023">
    <property type="component" value="Unassembled WGS sequence"/>
</dbReference>
<dbReference type="InterPro" id="IPR049449">
    <property type="entry name" value="TesB_ACOT8-like_N"/>
</dbReference>
<evidence type="ECO:0000259" key="4">
    <source>
        <dbReference type="Pfam" id="PF20789"/>
    </source>
</evidence>
<dbReference type="GO" id="GO:0047617">
    <property type="term" value="F:fatty acyl-CoA hydrolase activity"/>
    <property type="evidence" value="ECO:0007669"/>
    <property type="project" value="InterPro"/>
</dbReference>